<gene>
    <name evidence="2" type="ORF">JYK14_23515</name>
</gene>
<evidence type="ECO:0000313" key="3">
    <source>
        <dbReference type="Proteomes" id="UP001523392"/>
    </source>
</evidence>
<name>A0ABT1DAY7_9PROT</name>
<comment type="caution">
    <text evidence="2">The sequence shown here is derived from an EMBL/GenBank/DDBJ whole genome shotgun (WGS) entry which is preliminary data.</text>
</comment>
<sequence length="146" mass="14974">MAALASLATVLGAGASIYGTVRQAQSQQATAKAQAQLTQQQQAARQQELAAQQAEQARERQQALARTLAATRARLAASGLQPDEGSAAAVTGGLRQDAAAAQAADDAAYQARLAQGRASLLQPDGTLTALLRSGRTFGFAARSLLD</sequence>
<feature type="coiled-coil region" evidence="1">
    <location>
        <begin position="21"/>
        <end position="74"/>
    </location>
</feature>
<organism evidence="2 3">
    <name type="scientific">Siccirubricoccus soli</name>
    <dbReference type="NCBI Taxonomy" id="2899147"/>
    <lineage>
        <taxon>Bacteria</taxon>
        <taxon>Pseudomonadati</taxon>
        <taxon>Pseudomonadota</taxon>
        <taxon>Alphaproteobacteria</taxon>
        <taxon>Acetobacterales</taxon>
        <taxon>Roseomonadaceae</taxon>
        <taxon>Siccirubricoccus</taxon>
    </lineage>
</organism>
<proteinExistence type="predicted"/>
<dbReference type="RefSeq" id="WP_252955729.1">
    <property type="nucleotide sequence ID" value="NZ_JAFIRR010000172.1"/>
</dbReference>
<keyword evidence="1" id="KW-0175">Coiled coil</keyword>
<evidence type="ECO:0000256" key="1">
    <source>
        <dbReference type="SAM" id="Coils"/>
    </source>
</evidence>
<dbReference type="EMBL" id="JAFIRR010000172">
    <property type="protein sequence ID" value="MCO6419105.1"/>
    <property type="molecule type" value="Genomic_DNA"/>
</dbReference>
<protein>
    <submittedName>
        <fullName evidence="2">Uncharacterized protein</fullName>
    </submittedName>
</protein>
<dbReference type="Proteomes" id="UP001523392">
    <property type="component" value="Unassembled WGS sequence"/>
</dbReference>
<keyword evidence="3" id="KW-1185">Reference proteome</keyword>
<reference evidence="2 3" key="1">
    <citation type="submission" date="2021-12" db="EMBL/GenBank/DDBJ databases">
        <title>Siccirubricoccus leaddurans sp. nov., a high concentration Zn2+ tolerance bacterium.</title>
        <authorList>
            <person name="Cao Y."/>
        </authorList>
    </citation>
    <scope>NUCLEOTIDE SEQUENCE [LARGE SCALE GENOMIC DNA]</scope>
    <source>
        <strain evidence="2 3">KC 17139</strain>
    </source>
</reference>
<accession>A0ABT1DAY7</accession>
<evidence type="ECO:0000313" key="2">
    <source>
        <dbReference type="EMBL" id="MCO6419105.1"/>
    </source>
</evidence>